<keyword evidence="4 6" id="KW-0175">Coiled coil</keyword>
<evidence type="ECO:0000256" key="5">
    <source>
        <dbReference type="ARBA" id="ARBA00023136"/>
    </source>
</evidence>
<feature type="coiled-coil region" evidence="6">
    <location>
        <begin position="268"/>
        <end position="295"/>
    </location>
</feature>
<evidence type="ECO:0000256" key="6">
    <source>
        <dbReference type="SAM" id="Coils"/>
    </source>
</evidence>
<feature type="compositionally biased region" description="Acidic residues" evidence="7">
    <location>
        <begin position="313"/>
        <end position="322"/>
    </location>
</feature>
<reference evidence="9 10" key="1">
    <citation type="submission" date="2024-08" db="EMBL/GenBank/DDBJ databases">
        <title>The draft genome of Apodemus speciosus.</title>
        <authorList>
            <person name="Nabeshima K."/>
            <person name="Suzuki S."/>
            <person name="Onuma M."/>
        </authorList>
    </citation>
    <scope>NUCLEOTIDE SEQUENCE [LARGE SCALE GENOMIC DNA]</scope>
    <source>
        <strain evidence="9">IB14-021</strain>
    </source>
</reference>
<feature type="region of interest" description="Disordered" evidence="7">
    <location>
        <begin position="45"/>
        <end position="127"/>
    </location>
</feature>
<sequence>MDTEVAALTPATLSKDTMSLQMRTAGMELQLTEKNGDLLQNVSVTEGSEEIAEMDHISDRSDEKDKLSEDLQTDFLYKTDTEKRDGLEQESEDGQDPPNKPDEQEGTLVCEGSQASPPLPSTEESTPIPESLVLKLNYWHAKMGLQMKELGANHGDWLERINNIIQKINNTESTVKSLLTEVISLENQSKNLEHPDQEADIEVAHRDLTRPLDLLEQKLEAVMTHCVGDGSQTQTLCKSGRCFNREKITEIRRQLKEVTIKLTQVNACKEASDLKEKLVERIESFHKEMNVLNSKLEMYYTQGSDADSHSSEDVDTEQEEPPLPEASPSPSASAPPPCSAVWKHALKLLVMVYVVTITGLSCYVLFVDATFLFERVLPSVLGHRTMWDLREMMAPFLNLEAEDLLPS</sequence>
<comment type="caution">
    <text evidence="9">The sequence shown here is derived from an EMBL/GenBank/DDBJ whole genome shotgun (WGS) entry which is preliminary data.</text>
</comment>
<comment type="subcellular location">
    <subcellularLocation>
        <location evidence="1">Membrane</location>
        <topology evidence="1">Single-pass membrane protein</topology>
    </subcellularLocation>
</comment>
<keyword evidence="5 8" id="KW-0472">Membrane</keyword>
<feature type="transmembrane region" description="Helical" evidence="8">
    <location>
        <begin position="345"/>
        <end position="366"/>
    </location>
</feature>
<keyword evidence="2 8" id="KW-0812">Transmembrane</keyword>
<dbReference type="InterPro" id="IPR026617">
    <property type="entry name" value="SMCO2/5"/>
</dbReference>
<evidence type="ECO:0000256" key="3">
    <source>
        <dbReference type="ARBA" id="ARBA00022989"/>
    </source>
</evidence>
<evidence type="ECO:0000313" key="9">
    <source>
        <dbReference type="EMBL" id="GAB1291442.1"/>
    </source>
</evidence>
<evidence type="ECO:0000256" key="7">
    <source>
        <dbReference type="SAM" id="MobiDB-lite"/>
    </source>
</evidence>
<feature type="compositionally biased region" description="Basic and acidic residues" evidence="7">
    <location>
        <begin position="53"/>
        <end position="69"/>
    </location>
</feature>
<dbReference type="Proteomes" id="UP001623349">
    <property type="component" value="Unassembled WGS sequence"/>
</dbReference>
<feature type="coiled-coil region" evidence="6">
    <location>
        <begin position="161"/>
        <end position="188"/>
    </location>
</feature>
<evidence type="ECO:0000256" key="4">
    <source>
        <dbReference type="ARBA" id="ARBA00023054"/>
    </source>
</evidence>
<protein>
    <submittedName>
        <fullName evidence="9">Single-pass membrane and coiled-coil domain-containing protein 2</fullName>
    </submittedName>
</protein>
<dbReference type="EMBL" id="BAAFST010000006">
    <property type="protein sequence ID" value="GAB1291442.1"/>
    <property type="molecule type" value="Genomic_DNA"/>
</dbReference>
<organism evidence="9 10">
    <name type="scientific">Apodemus speciosus</name>
    <name type="common">Large Japanese field mouse</name>
    <dbReference type="NCBI Taxonomy" id="105296"/>
    <lineage>
        <taxon>Eukaryota</taxon>
        <taxon>Metazoa</taxon>
        <taxon>Chordata</taxon>
        <taxon>Craniata</taxon>
        <taxon>Vertebrata</taxon>
        <taxon>Euteleostomi</taxon>
        <taxon>Mammalia</taxon>
        <taxon>Eutheria</taxon>
        <taxon>Euarchontoglires</taxon>
        <taxon>Glires</taxon>
        <taxon>Rodentia</taxon>
        <taxon>Myomorpha</taxon>
        <taxon>Muroidea</taxon>
        <taxon>Muridae</taxon>
        <taxon>Murinae</taxon>
        <taxon>Apodemus</taxon>
    </lineage>
</organism>
<feature type="compositionally biased region" description="Basic and acidic residues" evidence="7">
    <location>
        <begin position="77"/>
        <end position="87"/>
    </location>
</feature>
<proteinExistence type="predicted"/>
<dbReference type="PANTHER" id="PTHR22422:SF5">
    <property type="entry name" value="SINGLE-PASS MEMBRANE AND COILED-COIL DOMAIN-CONTAINING PROTEIN 2"/>
    <property type="match status" value="1"/>
</dbReference>
<feature type="compositionally biased region" description="Pro residues" evidence="7">
    <location>
        <begin position="323"/>
        <end position="334"/>
    </location>
</feature>
<evidence type="ECO:0000313" key="10">
    <source>
        <dbReference type="Proteomes" id="UP001623349"/>
    </source>
</evidence>
<evidence type="ECO:0000256" key="8">
    <source>
        <dbReference type="SAM" id="Phobius"/>
    </source>
</evidence>
<evidence type="ECO:0000256" key="2">
    <source>
        <dbReference type="ARBA" id="ARBA00022692"/>
    </source>
</evidence>
<keyword evidence="3 8" id="KW-1133">Transmembrane helix</keyword>
<feature type="region of interest" description="Disordered" evidence="7">
    <location>
        <begin position="303"/>
        <end position="334"/>
    </location>
</feature>
<gene>
    <name evidence="9" type="ORF">APTSU1_000667200</name>
</gene>
<accession>A0ABQ0EX18</accession>
<evidence type="ECO:0000256" key="1">
    <source>
        <dbReference type="ARBA" id="ARBA00004167"/>
    </source>
</evidence>
<keyword evidence="10" id="KW-1185">Reference proteome</keyword>
<name>A0ABQ0EX18_APOSI</name>
<dbReference type="PANTHER" id="PTHR22422">
    <property type="entry name" value="TRANSMEMBRANE AND COILED-COIL DOMAIN-CONTAINING PROTEIN 5B-RELATED"/>
    <property type="match status" value="1"/>
</dbReference>